<feature type="binding site" evidence="20">
    <location>
        <position position="178"/>
    </location>
    <ligand>
        <name>UDP-N-acetyl-alpha-D-muramoyl-L-alanyl-D-glutamate</name>
        <dbReference type="ChEBI" id="CHEBI:83900"/>
    </ligand>
</feature>
<dbReference type="Pfam" id="PF08245">
    <property type="entry name" value="Mur_ligase_M"/>
    <property type="match status" value="1"/>
</dbReference>
<feature type="binding site" evidence="20">
    <location>
        <position position="456"/>
    </location>
    <ligand>
        <name>meso-2,6-diaminopimelate</name>
        <dbReference type="ChEBI" id="CHEBI:57791"/>
    </ligand>
</feature>
<evidence type="ECO:0000256" key="19">
    <source>
        <dbReference type="ARBA" id="ARBA00081560"/>
    </source>
</evidence>
<dbReference type="Gene3D" id="3.40.1390.10">
    <property type="entry name" value="MurE/MurF, N-terminal domain"/>
    <property type="match status" value="1"/>
</dbReference>
<comment type="cofactor">
    <cofactor evidence="20">
        <name>Mg(2+)</name>
        <dbReference type="ChEBI" id="CHEBI:18420"/>
    </cofactor>
</comment>
<dbReference type="Gene3D" id="3.40.1190.10">
    <property type="entry name" value="Mur-like, catalytic domain"/>
    <property type="match status" value="1"/>
</dbReference>
<evidence type="ECO:0000256" key="10">
    <source>
        <dbReference type="ARBA" id="ARBA00022984"/>
    </source>
</evidence>
<comment type="pathway">
    <text evidence="1 20 21">Cell wall biogenesis; peptidoglycan biosynthesis.</text>
</comment>
<dbReference type="AlphaFoldDB" id="A0A1G9Y6N6"/>
<evidence type="ECO:0000256" key="16">
    <source>
        <dbReference type="ARBA" id="ARBA00072883"/>
    </source>
</evidence>
<dbReference type="InterPro" id="IPR000713">
    <property type="entry name" value="Mur_ligase_N"/>
</dbReference>
<dbReference type="SUPFAM" id="SSF53244">
    <property type="entry name" value="MurD-like peptide ligases, peptide-binding domain"/>
    <property type="match status" value="1"/>
</dbReference>
<feature type="domain" description="Mur ligase N-terminal catalytic" evidence="22">
    <location>
        <begin position="24"/>
        <end position="95"/>
    </location>
</feature>
<keyword evidence="4 20" id="KW-0436">Ligase</keyword>
<evidence type="ECO:0000256" key="14">
    <source>
        <dbReference type="ARBA" id="ARBA00056782"/>
    </source>
</evidence>
<dbReference type="InterPro" id="IPR035911">
    <property type="entry name" value="MurE/MurF_N"/>
</dbReference>
<dbReference type="STRING" id="237069.SAMN05216498_1264"/>
<comment type="catalytic activity">
    <reaction evidence="13 20">
        <text>UDP-N-acetyl-alpha-D-muramoyl-L-alanyl-D-glutamate + meso-2,6-diaminopimelate + ATP = UDP-N-acetyl-alpha-D-muramoyl-L-alanyl-gamma-D-glutamyl-meso-2,6-diaminopimelate + ADP + phosphate + H(+)</text>
        <dbReference type="Rhea" id="RHEA:23676"/>
        <dbReference type="ChEBI" id="CHEBI:15378"/>
        <dbReference type="ChEBI" id="CHEBI:30616"/>
        <dbReference type="ChEBI" id="CHEBI:43474"/>
        <dbReference type="ChEBI" id="CHEBI:57791"/>
        <dbReference type="ChEBI" id="CHEBI:83900"/>
        <dbReference type="ChEBI" id="CHEBI:83905"/>
        <dbReference type="ChEBI" id="CHEBI:456216"/>
        <dbReference type="EC" id="6.3.2.13"/>
    </reaction>
</comment>
<keyword evidence="7 20" id="KW-0067">ATP-binding</keyword>
<evidence type="ECO:0000256" key="7">
    <source>
        <dbReference type="ARBA" id="ARBA00022840"/>
    </source>
</evidence>
<dbReference type="FunFam" id="3.40.1390.10:FF:000005">
    <property type="entry name" value="UDP-N-acetylmuramoyl-L-alanyl-D-glutamate--2,6-diaminopimelate ligase"/>
    <property type="match status" value="1"/>
</dbReference>
<dbReference type="GO" id="GO:0008360">
    <property type="term" value="P:regulation of cell shape"/>
    <property type="evidence" value="ECO:0007669"/>
    <property type="project" value="UniProtKB-KW"/>
</dbReference>
<dbReference type="RefSeq" id="WP_093855762.1">
    <property type="nucleotide sequence ID" value="NZ_BJVZ01000001.1"/>
</dbReference>
<dbReference type="PANTHER" id="PTHR23135:SF4">
    <property type="entry name" value="UDP-N-ACETYLMURAMOYL-L-ALANYL-D-GLUTAMATE--2,6-DIAMINOPIMELATE LIGASE MURE HOMOLOG, CHLOROPLASTIC"/>
    <property type="match status" value="1"/>
</dbReference>
<protein>
    <recommendedName>
        <fullName evidence="16 20">UDP-N-acetylmuramoyl-L-alanyl-D-glutamate--2,6-diaminopimelate ligase</fullName>
        <ecNumber evidence="15 20">6.3.2.13</ecNumber>
    </recommendedName>
    <alternativeName>
        <fullName evidence="17 20">Meso-A2pm-adding enzyme</fullName>
    </alternativeName>
    <alternativeName>
        <fullName evidence="18 20">Meso-diaminopimelate-adding enzyme</fullName>
    </alternativeName>
    <alternativeName>
        <fullName evidence="19 20">UDP-MurNAc-L-Ala-D-Glu:meso-diaminopimelate ligase</fullName>
    </alternativeName>
    <alternativeName>
        <fullName evidence="20">UDP-MurNAc-tripeptide synthetase</fullName>
    </alternativeName>
    <alternativeName>
        <fullName evidence="20">UDP-N-acetylmuramyl-tripeptide synthetase</fullName>
    </alternativeName>
</protein>
<comment type="caution">
    <text evidence="20">Lacks conserved residue(s) required for the propagation of feature annotation.</text>
</comment>
<reference evidence="25 26" key="1">
    <citation type="submission" date="2016-10" db="EMBL/GenBank/DDBJ databases">
        <authorList>
            <person name="de Groot N.N."/>
        </authorList>
    </citation>
    <scope>NUCLEOTIDE SEQUENCE [LARGE SCALE GENOMIC DNA]</scope>
    <source>
        <strain evidence="25 26">CGMCC 1.3442</strain>
    </source>
</reference>
<keyword evidence="3 20" id="KW-0963">Cytoplasm</keyword>
<comment type="subcellular location">
    <subcellularLocation>
        <location evidence="20 21">Cytoplasm</location>
    </subcellularLocation>
</comment>
<dbReference type="InterPro" id="IPR004101">
    <property type="entry name" value="Mur_ligase_C"/>
</dbReference>
<feature type="binding site" evidence="20">
    <location>
        <position position="382"/>
    </location>
    <ligand>
        <name>meso-2,6-diaminopimelate</name>
        <dbReference type="ChEBI" id="CHEBI:57791"/>
    </ligand>
</feature>
<evidence type="ECO:0000256" key="6">
    <source>
        <dbReference type="ARBA" id="ARBA00022741"/>
    </source>
</evidence>
<evidence type="ECO:0000259" key="24">
    <source>
        <dbReference type="Pfam" id="PF08245"/>
    </source>
</evidence>
<keyword evidence="26" id="KW-1185">Reference proteome</keyword>
<dbReference type="GO" id="GO:0008765">
    <property type="term" value="F:UDP-N-acetylmuramoylalanyl-D-glutamate-2,6-diaminopimelate ligase activity"/>
    <property type="evidence" value="ECO:0007669"/>
    <property type="project" value="UniProtKB-UniRule"/>
</dbReference>
<evidence type="ECO:0000256" key="1">
    <source>
        <dbReference type="ARBA" id="ARBA00004752"/>
    </source>
</evidence>
<evidence type="ECO:0000256" key="18">
    <source>
        <dbReference type="ARBA" id="ARBA00076158"/>
    </source>
</evidence>
<name>A0A1G9Y6N6_9BACI</name>
<keyword evidence="8 20" id="KW-0460">Magnesium</keyword>
<evidence type="ECO:0000313" key="26">
    <source>
        <dbReference type="Proteomes" id="UP000199334"/>
    </source>
</evidence>
<evidence type="ECO:0000313" key="25">
    <source>
        <dbReference type="EMBL" id="SDN04759.1"/>
    </source>
</evidence>
<feature type="binding site" evidence="20">
    <location>
        <begin position="151"/>
        <end position="152"/>
    </location>
    <ligand>
        <name>UDP-N-acetyl-alpha-D-muramoyl-L-alanyl-D-glutamate</name>
        <dbReference type="ChEBI" id="CHEBI:83900"/>
    </ligand>
</feature>
<dbReference type="GO" id="GO:0005524">
    <property type="term" value="F:ATP binding"/>
    <property type="evidence" value="ECO:0007669"/>
    <property type="project" value="UniProtKB-UniRule"/>
</dbReference>
<evidence type="ECO:0000256" key="2">
    <source>
        <dbReference type="ARBA" id="ARBA00005898"/>
    </source>
</evidence>
<comment type="PTM">
    <text evidence="20">Carboxylation is probably crucial for Mg(2+) binding and, consequently, for the gamma-phosphate positioning of ATP.</text>
</comment>
<keyword evidence="5 20" id="KW-0132">Cell division</keyword>
<dbReference type="Gene3D" id="3.90.190.20">
    <property type="entry name" value="Mur ligase, C-terminal domain"/>
    <property type="match status" value="1"/>
</dbReference>
<keyword evidence="9 20" id="KW-0133">Cell shape</keyword>
<evidence type="ECO:0000259" key="22">
    <source>
        <dbReference type="Pfam" id="PF01225"/>
    </source>
</evidence>
<comment type="function">
    <text evidence="14 20">Catalyzes the addition of meso-diaminopimelic acid to the nucleotide precursor UDP-N-acetylmuramoyl-L-alanyl-D-glutamate (UMAG) in the biosynthesis of bacterial cell-wall peptidoglycan.</text>
</comment>
<feature type="binding site" evidence="20">
    <location>
        <begin position="109"/>
        <end position="115"/>
    </location>
    <ligand>
        <name>ATP</name>
        <dbReference type="ChEBI" id="CHEBI:30616"/>
    </ligand>
</feature>
<dbReference type="GO" id="GO:0071555">
    <property type="term" value="P:cell wall organization"/>
    <property type="evidence" value="ECO:0007669"/>
    <property type="project" value="UniProtKB-KW"/>
</dbReference>
<dbReference type="Pfam" id="PF01225">
    <property type="entry name" value="Mur_ligase"/>
    <property type="match status" value="1"/>
</dbReference>
<dbReference type="HAMAP" id="MF_00208">
    <property type="entry name" value="MurE"/>
    <property type="match status" value="1"/>
</dbReference>
<dbReference type="InterPro" id="IPR036615">
    <property type="entry name" value="Mur_ligase_C_dom_sf"/>
</dbReference>
<evidence type="ECO:0000256" key="21">
    <source>
        <dbReference type="RuleBase" id="RU004135"/>
    </source>
</evidence>
<evidence type="ECO:0000256" key="17">
    <source>
        <dbReference type="ARBA" id="ARBA00075482"/>
    </source>
</evidence>
<dbReference type="EMBL" id="FNIG01000002">
    <property type="protein sequence ID" value="SDN04759.1"/>
    <property type="molecule type" value="Genomic_DNA"/>
</dbReference>
<dbReference type="SUPFAM" id="SSF63418">
    <property type="entry name" value="MurE/MurF N-terminal domain"/>
    <property type="match status" value="1"/>
</dbReference>
<dbReference type="NCBIfam" id="TIGR01085">
    <property type="entry name" value="murE"/>
    <property type="match status" value="1"/>
</dbReference>
<feature type="domain" description="Mur ligase central" evidence="24">
    <location>
        <begin position="107"/>
        <end position="310"/>
    </location>
</feature>
<gene>
    <name evidence="20" type="primary">murE</name>
    <name evidence="25" type="ORF">SAMN05216498_1264</name>
</gene>
<feature type="short sequence motif" description="Meso-diaminopimelate recognition motif" evidence="20">
    <location>
        <begin position="406"/>
        <end position="409"/>
    </location>
</feature>
<dbReference type="PANTHER" id="PTHR23135">
    <property type="entry name" value="MUR LIGASE FAMILY MEMBER"/>
    <property type="match status" value="1"/>
</dbReference>
<dbReference type="EC" id="6.3.2.13" evidence="15 20"/>
<proteinExistence type="inferred from homology"/>
<feature type="binding site" evidence="20">
    <location>
        <position position="460"/>
    </location>
    <ligand>
        <name>meso-2,6-diaminopimelate</name>
        <dbReference type="ChEBI" id="CHEBI:57791"/>
    </ligand>
</feature>
<keyword evidence="12 20" id="KW-0961">Cell wall biogenesis/degradation</keyword>
<feature type="modified residue" description="N6-carboxylysine" evidence="20">
    <location>
        <position position="218"/>
    </location>
</feature>
<accession>A0A1G9Y6N6</accession>
<feature type="binding site" evidence="20">
    <location>
        <position position="186"/>
    </location>
    <ligand>
        <name>UDP-N-acetyl-alpha-D-muramoyl-L-alanyl-D-glutamate</name>
        <dbReference type="ChEBI" id="CHEBI:83900"/>
    </ligand>
</feature>
<evidence type="ECO:0000256" key="20">
    <source>
        <dbReference type="HAMAP-Rule" id="MF_00208"/>
    </source>
</evidence>
<evidence type="ECO:0000256" key="3">
    <source>
        <dbReference type="ARBA" id="ARBA00022490"/>
    </source>
</evidence>
<feature type="binding site" evidence="20">
    <location>
        <begin position="406"/>
        <end position="409"/>
    </location>
    <ligand>
        <name>meso-2,6-diaminopimelate</name>
        <dbReference type="ChEBI" id="CHEBI:57791"/>
    </ligand>
</feature>
<evidence type="ECO:0000256" key="13">
    <source>
        <dbReference type="ARBA" id="ARBA00050251"/>
    </source>
</evidence>
<dbReference type="InterPro" id="IPR036565">
    <property type="entry name" value="Mur-like_cat_sf"/>
</dbReference>
<dbReference type="OrthoDB" id="9800958at2"/>
<organism evidence="25 26">
    <name type="scientific">Tenuibacillus multivorans</name>
    <dbReference type="NCBI Taxonomy" id="237069"/>
    <lineage>
        <taxon>Bacteria</taxon>
        <taxon>Bacillati</taxon>
        <taxon>Bacillota</taxon>
        <taxon>Bacilli</taxon>
        <taxon>Bacillales</taxon>
        <taxon>Bacillaceae</taxon>
        <taxon>Tenuibacillus</taxon>
    </lineage>
</organism>
<dbReference type="GO" id="GO:0005737">
    <property type="term" value="C:cytoplasm"/>
    <property type="evidence" value="ECO:0007669"/>
    <property type="project" value="UniProtKB-SubCell"/>
</dbReference>
<feature type="binding site" evidence="20">
    <location>
        <position position="31"/>
    </location>
    <ligand>
        <name>UDP-N-acetyl-alpha-D-muramoyl-L-alanyl-D-glutamate</name>
        <dbReference type="ChEBI" id="CHEBI:83900"/>
    </ligand>
</feature>
<dbReference type="GO" id="GO:0009252">
    <property type="term" value="P:peptidoglycan biosynthetic process"/>
    <property type="evidence" value="ECO:0007669"/>
    <property type="project" value="UniProtKB-UniRule"/>
</dbReference>
<evidence type="ECO:0000256" key="5">
    <source>
        <dbReference type="ARBA" id="ARBA00022618"/>
    </source>
</evidence>
<dbReference type="GO" id="GO:0051301">
    <property type="term" value="P:cell division"/>
    <property type="evidence" value="ECO:0007669"/>
    <property type="project" value="UniProtKB-KW"/>
</dbReference>
<evidence type="ECO:0000259" key="23">
    <source>
        <dbReference type="Pfam" id="PF02875"/>
    </source>
</evidence>
<feature type="binding site" evidence="20">
    <location>
        <position position="150"/>
    </location>
    <ligand>
        <name>UDP-N-acetyl-alpha-D-muramoyl-L-alanyl-D-glutamate</name>
        <dbReference type="ChEBI" id="CHEBI:83900"/>
    </ligand>
</feature>
<keyword evidence="10 20" id="KW-0573">Peptidoglycan synthesis</keyword>
<dbReference type="FunFam" id="3.90.190.20:FF:000006">
    <property type="entry name" value="UDP-N-acetylmuramoyl-L-alanyl-D-glutamate--2,6-diaminopimelate ligase"/>
    <property type="match status" value="1"/>
</dbReference>
<dbReference type="NCBIfam" id="NF001124">
    <property type="entry name" value="PRK00139.1-2"/>
    <property type="match status" value="1"/>
</dbReference>
<feature type="domain" description="Mur ligase C-terminal" evidence="23">
    <location>
        <begin position="333"/>
        <end position="458"/>
    </location>
</feature>
<evidence type="ECO:0000256" key="4">
    <source>
        <dbReference type="ARBA" id="ARBA00022598"/>
    </source>
</evidence>
<evidence type="ECO:0000256" key="15">
    <source>
        <dbReference type="ARBA" id="ARBA00066633"/>
    </source>
</evidence>
<dbReference type="UniPathway" id="UPA00219"/>
<evidence type="ECO:0000256" key="9">
    <source>
        <dbReference type="ARBA" id="ARBA00022960"/>
    </source>
</evidence>
<dbReference type="Proteomes" id="UP000199334">
    <property type="component" value="Unassembled WGS sequence"/>
</dbReference>
<dbReference type="Pfam" id="PF02875">
    <property type="entry name" value="Mur_ligase_C"/>
    <property type="match status" value="1"/>
</dbReference>
<dbReference type="InterPro" id="IPR005761">
    <property type="entry name" value="UDP-N-AcMur-Glu-dNH2Pim_ligase"/>
</dbReference>
<dbReference type="SUPFAM" id="SSF53623">
    <property type="entry name" value="MurD-like peptide ligases, catalytic domain"/>
    <property type="match status" value="1"/>
</dbReference>
<keyword evidence="6 20" id="KW-0547">Nucleotide-binding</keyword>
<evidence type="ECO:0000256" key="12">
    <source>
        <dbReference type="ARBA" id="ARBA00023316"/>
    </source>
</evidence>
<dbReference type="GO" id="GO:0000287">
    <property type="term" value="F:magnesium ion binding"/>
    <property type="evidence" value="ECO:0007669"/>
    <property type="project" value="UniProtKB-UniRule"/>
</dbReference>
<sequence>MFLHELLEVLQVYQTANIPTRINITDIEMDSRKVEKGSLFVCIKGFQSDGHDFALEAEKRGAYAVVAEQHIKTNLPVIYVPSTVKALALLADYFYGHPSHDLNIIGITGTNGKTTLTYLLNSIFKAHGHRTAVIGTIDMTIINERYPLSNTTPDALFLHKHLKMMKEKQIQTVLMEVSSHALHLGRVFGIEFDTVIFTNLTQDHLDYHLNMNDYAYAKSLLFSQLGNNYKQRKTAIINVDDRYADVMMQATGFPVVPYGLSDEAFVRAKNIELGANDSFFEALTLHSKFQVHSKMTGKFNIYNMLAAIATSECYDIPSETVKNALEQSNGVPGRVESVKAGQSFAVIVDYAHTPDSLENVLESITEIKKCKIITVVGCGGDRDRTKRPKMADVAMKYSDYTFFTSDNPRTEDPKAILKDMTGHLSGDRFRVITDRKEAIKQAIWSAEKDDIILIAGKGHETYQDINGQRHHFDDREIAKAYIEDRLKE</sequence>
<evidence type="ECO:0000256" key="8">
    <source>
        <dbReference type="ARBA" id="ARBA00022842"/>
    </source>
</evidence>
<dbReference type="NCBIfam" id="NF001126">
    <property type="entry name" value="PRK00139.1-4"/>
    <property type="match status" value="1"/>
</dbReference>
<evidence type="ECO:0000256" key="11">
    <source>
        <dbReference type="ARBA" id="ARBA00023306"/>
    </source>
</evidence>
<comment type="similarity">
    <text evidence="2 20">Belongs to the MurCDEF family. MurE subfamily.</text>
</comment>
<keyword evidence="11 20" id="KW-0131">Cell cycle</keyword>
<dbReference type="InterPro" id="IPR013221">
    <property type="entry name" value="Mur_ligase_cen"/>
</dbReference>